<proteinExistence type="predicted"/>
<evidence type="ECO:0000313" key="2">
    <source>
        <dbReference type="EMBL" id="UUF08355.1"/>
    </source>
</evidence>
<evidence type="ECO:0000256" key="1">
    <source>
        <dbReference type="SAM" id="Phobius"/>
    </source>
</evidence>
<organism evidence="2 3">
    <name type="scientific">Turicibacter bilis</name>
    <dbReference type="NCBI Taxonomy" id="2735723"/>
    <lineage>
        <taxon>Bacteria</taxon>
        <taxon>Bacillati</taxon>
        <taxon>Bacillota</taxon>
        <taxon>Erysipelotrichia</taxon>
        <taxon>Erysipelotrichales</taxon>
        <taxon>Turicibacteraceae</taxon>
        <taxon>Turicibacter</taxon>
    </lineage>
</organism>
<evidence type="ECO:0000313" key="3">
    <source>
        <dbReference type="Proteomes" id="UP001058072"/>
    </source>
</evidence>
<feature type="transmembrane region" description="Helical" evidence="1">
    <location>
        <begin position="285"/>
        <end position="306"/>
    </location>
</feature>
<dbReference type="RefSeq" id="WP_212724092.1">
    <property type="nucleotide sequence ID" value="NZ_CP071250.1"/>
</dbReference>
<feature type="transmembrane region" description="Helical" evidence="1">
    <location>
        <begin position="458"/>
        <end position="481"/>
    </location>
</feature>
<accession>A0A9Q9CGT4</accession>
<feature type="transmembrane region" description="Helical" evidence="1">
    <location>
        <begin position="6"/>
        <end position="26"/>
    </location>
</feature>
<gene>
    <name evidence="2" type="ORF">J0J70_12410</name>
</gene>
<dbReference type="AlphaFoldDB" id="A0A9Q9CGT4"/>
<feature type="transmembrane region" description="Helical" evidence="1">
    <location>
        <begin position="514"/>
        <end position="531"/>
    </location>
</feature>
<dbReference type="EMBL" id="CP071250">
    <property type="protein sequence ID" value="UUF08355.1"/>
    <property type="molecule type" value="Genomic_DNA"/>
</dbReference>
<keyword evidence="1" id="KW-0812">Transmembrane</keyword>
<dbReference type="InterPro" id="IPR045723">
    <property type="entry name" value="DUF6077"/>
</dbReference>
<dbReference type="Proteomes" id="UP001058072">
    <property type="component" value="Chromosome"/>
</dbReference>
<keyword evidence="1" id="KW-1133">Transmembrane helix</keyword>
<feature type="transmembrane region" description="Helical" evidence="1">
    <location>
        <begin position="38"/>
        <end position="56"/>
    </location>
</feature>
<name>A0A9Q9CGT4_9FIRM</name>
<feature type="transmembrane region" description="Helical" evidence="1">
    <location>
        <begin position="487"/>
        <end position="507"/>
    </location>
</feature>
<keyword evidence="1" id="KW-0472">Membrane</keyword>
<feature type="transmembrane region" description="Helical" evidence="1">
    <location>
        <begin position="338"/>
        <end position="356"/>
    </location>
</feature>
<feature type="transmembrane region" description="Helical" evidence="1">
    <location>
        <begin position="165"/>
        <end position="184"/>
    </location>
</feature>
<feature type="transmembrane region" description="Helical" evidence="1">
    <location>
        <begin position="191"/>
        <end position="213"/>
    </location>
</feature>
<feature type="transmembrane region" description="Helical" evidence="1">
    <location>
        <begin position="219"/>
        <end position="240"/>
    </location>
</feature>
<sequence length="687" mass="80327">MLSLLLLIILFVLYSQLVGQTAYFYFPEILGKIKYKWPIGFFIILGVIQLVSYPLQAMHVSMQVVGICYGFILLILSIFVFRYLYAAYCDKRLEIFKFEKAHLMDYLLILIFIGFNFIICFSTNSFNDTNADQSFYITLVENNVGAEQINGILPLSGEIRWLDSYYNFQAFYLFLTFLSMIFNLDAVLVMAWFVPVLLWLTVSMTFLNLIYYFNRSNKSWKTMFIFIILWSFVSLFDYFVRYNVYGNNIRLFVFAYLMMGYADYFKSPNLRTLILCGLLWASASSFQSTALFLGIMIMVAIGIYELFYHRKELILPLIFSAMPLLVYAAFFLSYRSTTLLGVIIGAAVFLLAILSCNQQTKSVLNRFFYSRFFRGILVLGVIGMTVLSMKMVPSLNEEVSISPRYFIEFLFDKYAPRRSYITEKNWSMLSLALIRDSLFLLYLVALVQFKKLNETLKFAFITQWIIILIFYNPLVSAFVSTYFTGSVYMRTGDIIMSLFLIAGLLVYFANYTKLRGVIIVIVCLAMIQLTAKTNQYLTHDFNQITNTQTFNHLYRMDQDIIDTASFIESYVAEHYNGERPKVLTTQLELNYFSHNYEMLYTVNEERRVFNDVYRQVKSDLYLLRDGLRKSYEQSEEQQRKFKQILEQLKPDIIVVPAIAAPWIHDLFNEVALKIDENSSYGVYQLIK</sequence>
<feature type="transmembrane region" description="Helical" evidence="1">
    <location>
        <begin position="106"/>
        <end position="126"/>
    </location>
</feature>
<reference evidence="2" key="1">
    <citation type="submission" date="2021-03" db="EMBL/GenBank/DDBJ databases">
        <title>Comparative Genomics and Metabolomics in the genus Turicibacter.</title>
        <authorList>
            <person name="Maki J."/>
            <person name="Looft T."/>
        </authorList>
    </citation>
    <scope>NUCLEOTIDE SEQUENCE</scope>
    <source>
        <strain evidence="2">ISU324</strain>
    </source>
</reference>
<protein>
    <submittedName>
        <fullName evidence="2">Uncharacterized protein</fullName>
    </submittedName>
</protein>
<feature type="transmembrane region" description="Helical" evidence="1">
    <location>
        <begin position="313"/>
        <end position="332"/>
    </location>
</feature>
<feature type="transmembrane region" description="Helical" evidence="1">
    <location>
        <begin position="426"/>
        <end position="446"/>
    </location>
</feature>
<dbReference type="Pfam" id="PF19554">
    <property type="entry name" value="DUF6077"/>
    <property type="match status" value="1"/>
</dbReference>
<feature type="transmembrane region" description="Helical" evidence="1">
    <location>
        <begin position="368"/>
        <end position="389"/>
    </location>
</feature>
<feature type="transmembrane region" description="Helical" evidence="1">
    <location>
        <begin position="62"/>
        <end position="85"/>
    </location>
</feature>
<feature type="transmembrane region" description="Helical" evidence="1">
    <location>
        <begin position="247"/>
        <end position="265"/>
    </location>
</feature>